<gene>
    <name evidence="2" type="ORF">HUJ06_024152</name>
</gene>
<proteinExistence type="predicted"/>
<dbReference type="AlphaFoldDB" id="A0A822XUB0"/>
<evidence type="ECO:0000313" key="2">
    <source>
        <dbReference type="EMBL" id="DAD22689.1"/>
    </source>
</evidence>
<organism evidence="2 3">
    <name type="scientific">Nelumbo nucifera</name>
    <name type="common">Sacred lotus</name>
    <dbReference type="NCBI Taxonomy" id="4432"/>
    <lineage>
        <taxon>Eukaryota</taxon>
        <taxon>Viridiplantae</taxon>
        <taxon>Streptophyta</taxon>
        <taxon>Embryophyta</taxon>
        <taxon>Tracheophyta</taxon>
        <taxon>Spermatophyta</taxon>
        <taxon>Magnoliopsida</taxon>
        <taxon>Proteales</taxon>
        <taxon>Nelumbonaceae</taxon>
        <taxon>Nelumbo</taxon>
    </lineage>
</organism>
<name>A0A822XUB0_NELNU</name>
<keyword evidence="3" id="KW-1185">Reference proteome</keyword>
<evidence type="ECO:0000256" key="1">
    <source>
        <dbReference type="SAM" id="MobiDB-lite"/>
    </source>
</evidence>
<feature type="region of interest" description="Disordered" evidence="1">
    <location>
        <begin position="60"/>
        <end position="97"/>
    </location>
</feature>
<protein>
    <submittedName>
        <fullName evidence="2">Uncharacterized protein</fullName>
    </submittedName>
</protein>
<reference evidence="2 3" key="1">
    <citation type="journal article" date="2020" name="Mol. Biol. Evol.">
        <title>Distinct Expression and Methylation Patterns for Genes with Different Fates following a Single Whole-Genome Duplication in Flowering Plants.</title>
        <authorList>
            <person name="Shi T."/>
            <person name="Rahmani R.S."/>
            <person name="Gugger P.F."/>
            <person name="Wang M."/>
            <person name="Li H."/>
            <person name="Zhang Y."/>
            <person name="Li Z."/>
            <person name="Wang Q."/>
            <person name="Van de Peer Y."/>
            <person name="Marchal K."/>
            <person name="Chen J."/>
        </authorList>
    </citation>
    <scope>NUCLEOTIDE SEQUENCE [LARGE SCALE GENOMIC DNA]</scope>
    <source>
        <tissue evidence="2">Leaf</tissue>
    </source>
</reference>
<sequence>MKLTEFQIKERTKKLLYIEARKLHNKLVNRYNRPPKFPSHLRHNERTDAKSEIKQALTLLGSIDSTDPQIRKRDQPPNSQTQERSRTNVGIREIWRE</sequence>
<comment type="caution">
    <text evidence="2">The sequence shown here is derived from an EMBL/GenBank/DDBJ whole genome shotgun (WGS) entry which is preliminary data.</text>
</comment>
<dbReference type="EMBL" id="DUZY01000001">
    <property type="protein sequence ID" value="DAD22689.1"/>
    <property type="molecule type" value="Genomic_DNA"/>
</dbReference>
<accession>A0A822XUB0</accession>
<dbReference type="Proteomes" id="UP000607653">
    <property type="component" value="Unassembled WGS sequence"/>
</dbReference>
<evidence type="ECO:0000313" key="3">
    <source>
        <dbReference type="Proteomes" id="UP000607653"/>
    </source>
</evidence>